<keyword evidence="2 9" id="KW-0378">Hydrolase</keyword>
<keyword evidence="3 9" id="KW-0347">Helicase</keyword>
<proteinExistence type="predicted"/>
<evidence type="ECO:0000256" key="4">
    <source>
        <dbReference type="ARBA" id="ARBA00022840"/>
    </source>
</evidence>
<accession>A0ABP5RTB2</accession>
<dbReference type="GO" id="GO:0004527">
    <property type="term" value="F:exonuclease activity"/>
    <property type="evidence" value="ECO:0007669"/>
    <property type="project" value="UniProtKB-KW"/>
</dbReference>
<dbReference type="Proteomes" id="UP001500305">
    <property type="component" value="Unassembled WGS sequence"/>
</dbReference>
<dbReference type="PANTHER" id="PTHR11070">
    <property type="entry name" value="UVRD / RECB / PCRA DNA HELICASE FAMILY MEMBER"/>
    <property type="match status" value="1"/>
</dbReference>
<dbReference type="SUPFAM" id="SSF143011">
    <property type="entry name" value="RelE-like"/>
    <property type="match status" value="1"/>
</dbReference>
<dbReference type="Pfam" id="PF13361">
    <property type="entry name" value="UvrD_C"/>
    <property type="match status" value="1"/>
</dbReference>
<sequence length="765" mass="85850">MTARLSLYPKAEQELYKLDRSVKATFYDFSDRFRQNPRHVSLKLRPLKGNPKIHSAWLDDSYRVLLTRTGTEPNGDESWLVIAVRHRRAVYEQLSVAVNRVTGEIEFVDLSTVGESALRRAGINLTPAEPEDVSAGTTQATQPQQPAATEALLAGYTAEQLSELGVAEPLIALALAVTTSEELDQLVKNAPLLSQDVLYGLAAQMPIEDVRAEITARVAIEEPVDTDDFTTALARTAVTSVDEHVAAAIEQGDFRAWKYFLHPTQARLVNRDYSGEARVSGGPGTGKTIVALHRVHHLAKQLPPGQNKPILLTTFTKNLTTDLRNRLASLLEAQPELMDRVDIVHIDQLASRVLGENAQPGRTRNRIDDKVALAELRTMLFELDERAWEPEFLMEEWEQVILGQSIPTRSAYFQARRAGRGRPLTRPERNAVWKLIEQFTTRLDKAGMETWGQASERAARYEIERAARITARQSYKDELGAQDLRHRDDGSGMRYLNHRYRHIVIDEAQDLRPAHWKMLRAMVASGPNDMFITGDTHQRIYDNQVALSALGIKIRGRSSRLTLSYRTTKEILAEALKVVDNQNFDDLDDGTDTLNGYRSVLHGPAPQFVHYDTWQDELEGLATTMRAWHEELATDPTGAPRDPRGLVAIAVAERDKVNEVMYYLTTKAHITCAELTKDGPRGDGMVHVGTMHRFKGLEYQKLAIVAASDGILPRTAAVEAYRTQDPARYERELRKARALLFVATTRARDALTISWHGKPSPFLPS</sequence>
<dbReference type="Pfam" id="PF00580">
    <property type="entry name" value="UvrD-helicase"/>
    <property type="match status" value="1"/>
</dbReference>
<dbReference type="InterPro" id="IPR027417">
    <property type="entry name" value="P-loop_NTPase"/>
</dbReference>
<dbReference type="InterPro" id="IPR000212">
    <property type="entry name" value="DNA_helicase_UvrD/REP"/>
</dbReference>
<keyword evidence="11" id="KW-0540">Nuclease</keyword>
<evidence type="ECO:0000259" key="10">
    <source>
        <dbReference type="PROSITE" id="PS51198"/>
    </source>
</evidence>
<feature type="binding site" evidence="9">
    <location>
        <begin position="281"/>
        <end position="288"/>
    </location>
    <ligand>
        <name>ATP</name>
        <dbReference type="ChEBI" id="CHEBI:30616"/>
    </ligand>
</feature>
<dbReference type="EMBL" id="BAAATR010000050">
    <property type="protein sequence ID" value="GAA2274657.1"/>
    <property type="molecule type" value="Genomic_DNA"/>
</dbReference>
<keyword evidence="11" id="KW-0269">Exonuclease</keyword>
<evidence type="ECO:0000256" key="3">
    <source>
        <dbReference type="ARBA" id="ARBA00022806"/>
    </source>
</evidence>
<dbReference type="Gene3D" id="3.40.50.300">
    <property type="entry name" value="P-loop containing nucleotide triphosphate hydrolases"/>
    <property type="match status" value="3"/>
</dbReference>
<comment type="catalytic activity">
    <reaction evidence="8">
        <text>ATP + H2O = ADP + phosphate + H(+)</text>
        <dbReference type="Rhea" id="RHEA:13065"/>
        <dbReference type="ChEBI" id="CHEBI:15377"/>
        <dbReference type="ChEBI" id="CHEBI:15378"/>
        <dbReference type="ChEBI" id="CHEBI:30616"/>
        <dbReference type="ChEBI" id="CHEBI:43474"/>
        <dbReference type="ChEBI" id="CHEBI:456216"/>
        <dbReference type="EC" id="5.6.2.4"/>
    </reaction>
</comment>
<comment type="catalytic activity">
    <reaction evidence="6">
        <text>Couples ATP hydrolysis with the unwinding of duplex DNA by translocating in the 3'-5' direction.</text>
        <dbReference type="EC" id="5.6.2.4"/>
    </reaction>
</comment>
<keyword evidence="12" id="KW-1185">Reference proteome</keyword>
<evidence type="ECO:0000256" key="6">
    <source>
        <dbReference type="ARBA" id="ARBA00034617"/>
    </source>
</evidence>
<dbReference type="InterPro" id="IPR014016">
    <property type="entry name" value="UvrD-like_ATP-bd"/>
</dbReference>
<keyword evidence="5" id="KW-0413">Isomerase</keyword>
<evidence type="ECO:0000313" key="12">
    <source>
        <dbReference type="Proteomes" id="UP001500305"/>
    </source>
</evidence>
<feature type="domain" description="UvrD-like helicase ATP-binding" evidence="10">
    <location>
        <begin position="260"/>
        <end position="587"/>
    </location>
</feature>
<evidence type="ECO:0000256" key="2">
    <source>
        <dbReference type="ARBA" id="ARBA00022801"/>
    </source>
</evidence>
<protein>
    <recommendedName>
        <fullName evidence="7">DNA 3'-5' helicase</fullName>
        <ecNumber evidence="7">5.6.2.4</ecNumber>
    </recommendedName>
</protein>
<comment type="caution">
    <text evidence="11">The sequence shown here is derived from an EMBL/GenBank/DDBJ whole genome shotgun (WGS) entry which is preliminary data.</text>
</comment>
<dbReference type="Gene3D" id="3.30.2310.20">
    <property type="entry name" value="RelE-like"/>
    <property type="match status" value="1"/>
</dbReference>
<gene>
    <name evidence="11" type="ORF">GCM10010430_70820</name>
</gene>
<keyword evidence="1 9" id="KW-0547">Nucleotide-binding</keyword>
<evidence type="ECO:0000256" key="5">
    <source>
        <dbReference type="ARBA" id="ARBA00023235"/>
    </source>
</evidence>
<name>A0ABP5RTB2_9ACTN</name>
<dbReference type="InterPro" id="IPR035093">
    <property type="entry name" value="RelE/ParE_toxin_dom_sf"/>
</dbReference>
<dbReference type="SUPFAM" id="SSF52540">
    <property type="entry name" value="P-loop containing nucleoside triphosphate hydrolases"/>
    <property type="match status" value="1"/>
</dbReference>
<keyword evidence="4 9" id="KW-0067">ATP-binding</keyword>
<evidence type="ECO:0000256" key="8">
    <source>
        <dbReference type="ARBA" id="ARBA00048988"/>
    </source>
</evidence>
<dbReference type="RefSeq" id="WP_344640678.1">
    <property type="nucleotide sequence ID" value="NZ_BAAATR010000050.1"/>
</dbReference>
<organism evidence="11 12">
    <name type="scientific">Kitasatospora cystarginea</name>
    <dbReference type="NCBI Taxonomy" id="58350"/>
    <lineage>
        <taxon>Bacteria</taxon>
        <taxon>Bacillati</taxon>
        <taxon>Actinomycetota</taxon>
        <taxon>Actinomycetes</taxon>
        <taxon>Kitasatosporales</taxon>
        <taxon>Streptomycetaceae</taxon>
        <taxon>Kitasatospora</taxon>
    </lineage>
</organism>
<evidence type="ECO:0000256" key="1">
    <source>
        <dbReference type="ARBA" id="ARBA00022741"/>
    </source>
</evidence>
<evidence type="ECO:0000256" key="7">
    <source>
        <dbReference type="ARBA" id="ARBA00034808"/>
    </source>
</evidence>
<dbReference type="EC" id="5.6.2.4" evidence="7"/>
<reference evidence="12" key="1">
    <citation type="journal article" date="2019" name="Int. J. Syst. Evol. Microbiol.">
        <title>The Global Catalogue of Microorganisms (GCM) 10K type strain sequencing project: providing services to taxonomists for standard genome sequencing and annotation.</title>
        <authorList>
            <consortium name="The Broad Institute Genomics Platform"/>
            <consortium name="The Broad Institute Genome Sequencing Center for Infectious Disease"/>
            <person name="Wu L."/>
            <person name="Ma J."/>
        </authorList>
    </citation>
    <scope>NUCLEOTIDE SEQUENCE [LARGE SCALE GENOMIC DNA]</scope>
    <source>
        <strain evidence="12">JCM 7356</strain>
    </source>
</reference>
<dbReference type="PANTHER" id="PTHR11070:SF45">
    <property type="entry name" value="DNA 3'-5' HELICASE"/>
    <property type="match status" value="1"/>
</dbReference>
<dbReference type="InterPro" id="IPR014017">
    <property type="entry name" value="DNA_helicase_UvrD-like_C"/>
</dbReference>
<evidence type="ECO:0000256" key="9">
    <source>
        <dbReference type="PROSITE-ProRule" id="PRU00560"/>
    </source>
</evidence>
<dbReference type="PROSITE" id="PS51198">
    <property type="entry name" value="UVRD_HELICASE_ATP_BIND"/>
    <property type="match status" value="1"/>
</dbReference>
<evidence type="ECO:0000313" key="11">
    <source>
        <dbReference type="EMBL" id="GAA2274657.1"/>
    </source>
</evidence>